<sequence>MSHKLVTDFPSDLEVTMTRTFDAPRELVFAVHTRAEHLKHWWGRGNPLDVEIDFRVGGRYRYVEHTPDGGSHAFRGEFREIVPNERIVQTFEYEPMAGHILEETLVFEERDGTTVVTGTSRFADKEDRDGMVASGMEAGAAESYAALDRYLKTLA</sequence>
<evidence type="ECO:0000313" key="3">
    <source>
        <dbReference type="EMBL" id="BCJ66625.1"/>
    </source>
</evidence>
<dbReference type="Pfam" id="PF08327">
    <property type="entry name" value="AHSA1"/>
    <property type="match status" value="1"/>
</dbReference>
<gene>
    <name evidence="3" type="ORF">Prubr_36460</name>
</gene>
<evidence type="ECO:0000313" key="4">
    <source>
        <dbReference type="Proteomes" id="UP000680866"/>
    </source>
</evidence>
<dbReference type="InterPro" id="IPR023393">
    <property type="entry name" value="START-like_dom_sf"/>
</dbReference>
<protein>
    <submittedName>
        <fullName evidence="3">ATPase</fullName>
    </submittedName>
</protein>
<dbReference type="KEGG" id="pry:Prubr_36460"/>
<dbReference type="EMBL" id="AP023359">
    <property type="protein sequence ID" value="BCJ66625.1"/>
    <property type="molecule type" value="Genomic_DNA"/>
</dbReference>
<dbReference type="Gene3D" id="3.30.530.20">
    <property type="match status" value="1"/>
</dbReference>
<dbReference type="SUPFAM" id="SSF55961">
    <property type="entry name" value="Bet v1-like"/>
    <property type="match status" value="1"/>
</dbReference>
<dbReference type="InterPro" id="IPR013538">
    <property type="entry name" value="ASHA1/2-like_C"/>
</dbReference>
<dbReference type="CDD" id="cd07826">
    <property type="entry name" value="SRPBCC_CalC_Aha1-like_9"/>
    <property type="match status" value="1"/>
</dbReference>
<keyword evidence="4" id="KW-1185">Reference proteome</keyword>
<proteinExistence type="inferred from homology"/>
<organism evidence="3 4">
    <name type="scientific">Polymorphospora rubra</name>
    <dbReference type="NCBI Taxonomy" id="338584"/>
    <lineage>
        <taxon>Bacteria</taxon>
        <taxon>Bacillati</taxon>
        <taxon>Actinomycetota</taxon>
        <taxon>Actinomycetes</taxon>
        <taxon>Micromonosporales</taxon>
        <taxon>Micromonosporaceae</taxon>
        <taxon>Polymorphospora</taxon>
    </lineage>
</organism>
<feature type="domain" description="Activator of Hsp90 ATPase homologue 1/2-like C-terminal" evidence="2">
    <location>
        <begin position="22"/>
        <end position="152"/>
    </location>
</feature>
<dbReference type="Proteomes" id="UP000680866">
    <property type="component" value="Chromosome"/>
</dbReference>
<evidence type="ECO:0000256" key="1">
    <source>
        <dbReference type="ARBA" id="ARBA00006817"/>
    </source>
</evidence>
<name>A0A810N581_9ACTN</name>
<comment type="similarity">
    <text evidence="1">Belongs to the AHA1 family.</text>
</comment>
<dbReference type="RefSeq" id="WP_212826852.1">
    <property type="nucleotide sequence ID" value="NZ_AP023359.1"/>
</dbReference>
<evidence type="ECO:0000259" key="2">
    <source>
        <dbReference type="Pfam" id="PF08327"/>
    </source>
</evidence>
<dbReference type="AlphaFoldDB" id="A0A810N581"/>
<accession>A0A810N581</accession>
<reference evidence="3" key="1">
    <citation type="submission" date="2020-08" db="EMBL/GenBank/DDBJ databases">
        <title>Whole genome shotgun sequence of Polymorphospora rubra NBRC 101157.</title>
        <authorList>
            <person name="Komaki H."/>
            <person name="Tamura T."/>
        </authorList>
    </citation>
    <scope>NUCLEOTIDE SEQUENCE</scope>
    <source>
        <strain evidence="3">NBRC 101157</strain>
    </source>
</reference>